<dbReference type="InterPro" id="IPR011010">
    <property type="entry name" value="DNA_brk_join_enz"/>
</dbReference>
<evidence type="ECO:0000256" key="3">
    <source>
        <dbReference type="ARBA" id="ARBA00022908"/>
    </source>
</evidence>
<dbReference type="Pfam" id="PF14659">
    <property type="entry name" value="Phage_int_SAM_3"/>
    <property type="match status" value="1"/>
</dbReference>
<evidence type="ECO:0000256" key="2">
    <source>
        <dbReference type="ARBA" id="ARBA00008857"/>
    </source>
</evidence>
<comment type="similarity">
    <text evidence="2">Belongs to the 'phage' integrase family.</text>
</comment>
<dbReference type="InterPro" id="IPR004107">
    <property type="entry name" value="Integrase_SAM-like_N"/>
</dbReference>
<feature type="domain" description="Core-binding (CB)" evidence="8">
    <location>
        <begin position="64"/>
        <end position="140"/>
    </location>
</feature>
<reference evidence="9 10" key="1">
    <citation type="submission" date="2021-01" db="EMBL/GenBank/DDBJ databases">
        <title>Isolation and description of Catonella massiliensis sp. nov., a novel Catonella species, isolated from a stable periodontitis subject.</title>
        <authorList>
            <person name="Antezack A."/>
            <person name="Boxberger M."/>
            <person name="La Scola B."/>
            <person name="Monnet-Corti V."/>
        </authorList>
    </citation>
    <scope>NUCLEOTIDE SEQUENCE [LARGE SCALE GENOMIC DNA]</scope>
    <source>
        <strain evidence="9 10">Marseille-Q4567</strain>
    </source>
</reference>
<dbReference type="Pfam" id="PF00589">
    <property type="entry name" value="Phage_integrase"/>
    <property type="match status" value="1"/>
</dbReference>
<evidence type="ECO:0000256" key="6">
    <source>
        <dbReference type="PROSITE-ProRule" id="PRU01248"/>
    </source>
</evidence>
<proteinExistence type="inferred from homology"/>
<evidence type="ECO:0000256" key="1">
    <source>
        <dbReference type="ARBA" id="ARBA00003283"/>
    </source>
</evidence>
<protein>
    <submittedName>
        <fullName evidence="9">Site-specific integrase</fullName>
    </submittedName>
</protein>
<dbReference type="Proteomes" id="UP000604730">
    <property type="component" value="Unassembled WGS sequence"/>
</dbReference>
<evidence type="ECO:0000313" key="9">
    <source>
        <dbReference type="EMBL" id="MBK5898624.1"/>
    </source>
</evidence>
<keyword evidence="10" id="KW-1185">Reference proteome</keyword>
<evidence type="ECO:0000259" key="8">
    <source>
        <dbReference type="PROSITE" id="PS51900"/>
    </source>
</evidence>
<sequence length="365" mass="41912">MAKAKYVRQANGYFQTSIWDGTYVNGKKRRIILRSKISSAALEKLVVEHNNKLREREYIQTSNLTFLDYANQWLELYKSRTAINTIAMYKNIINKHLACIGCNISEVNRRHYFFMINNIDGDRTRQQAAMTFKQIIKSAVRDRLLPASLISNIFDDTSAKVKYTAPKKRALTEAEKTAVFTADFKPHDKAFIYILYGCGLRRAEALALTKSDINLETHELTVNKALAFTDTETFVKAPKTVHGHRTVPIPDKIYDFIAEYIASIDTDILFPSGRKSYITKSMYTRKWARIVKAMQKASKEPIDGLTAHIFRHNYCASLCYMIPEISIPKIARLLGDTDKMVIEVYNHVIEEREQTQDIVGKALDF</sequence>
<dbReference type="PANTHER" id="PTHR30629">
    <property type="entry name" value="PROPHAGE INTEGRASE"/>
    <property type="match status" value="1"/>
</dbReference>
<dbReference type="RefSeq" id="WP_208430028.1">
    <property type="nucleotide sequence ID" value="NZ_JAEPRJ010000001.1"/>
</dbReference>
<dbReference type="EMBL" id="JAEPRJ010000001">
    <property type="protein sequence ID" value="MBK5898624.1"/>
    <property type="molecule type" value="Genomic_DNA"/>
</dbReference>
<dbReference type="SUPFAM" id="SSF56349">
    <property type="entry name" value="DNA breaking-rejoining enzymes"/>
    <property type="match status" value="1"/>
</dbReference>
<feature type="domain" description="Tyr recombinase" evidence="7">
    <location>
        <begin position="166"/>
        <end position="358"/>
    </location>
</feature>
<evidence type="ECO:0000256" key="4">
    <source>
        <dbReference type="ARBA" id="ARBA00023125"/>
    </source>
</evidence>
<dbReference type="PROSITE" id="PS51898">
    <property type="entry name" value="TYR_RECOMBINASE"/>
    <property type="match status" value="1"/>
</dbReference>
<dbReference type="InterPro" id="IPR010998">
    <property type="entry name" value="Integrase_recombinase_N"/>
</dbReference>
<dbReference type="Gene3D" id="1.10.150.130">
    <property type="match status" value="1"/>
</dbReference>
<gene>
    <name evidence="9" type="ORF">JJN12_12725</name>
</gene>
<keyword evidence="5" id="KW-0233">DNA recombination</keyword>
<evidence type="ECO:0000259" key="7">
    <source>
        <dbReference type="PROSITE" id="PS51898"/>
    </source>
</evidence>
<dbReference type="InterPro" id="IPR002104">
    <property type="entry name" value="Integrase_catalytic"/>
</dbReference>
<dbReference type="PROSITE" id="PS51900">
    <property type="entry name" value="CB"/>
    <property type="match status" value="1"/>
</dbReference>
<dbReference type="InterPro" id="IPR050808">
    <property type="entry name" value="Phage_Integrase"/>
</dbReference>
<dbReference type="Gene3D" id="1.10.443.10">
    <property type="entry name" value="Intergrase catalytic core"/>
    <property type="match status" value="1"/>
</dbReference>
<dbReference type="InterPro" id="IPR044068">
    <property type="entry name" value="CB"/>
</dbReference>
<evidence type="ECO:0000256" key="5">
    <source>
        <dbReference type="ARBA" id="ARBA00023172"/>
    </source>
</evidence>
<accession>A0ABS1J394</accession>
<comment type="function">
    <text evidence="1">Site-specific tyrosine recombinase, which acts by catalyzing the cutting and rejoining of the recombining DNA molecules.</text>
</comment>
<name>A0ABS1J394_9FIRM</name>
<evidence type="ECO:0000313" key="10">
    <source>
        <dbReference type="Proteomes" id="UP000604730"/>
    </source>
</evidence>
<keyword evidence="4 6" id="KW-0238">DNA-binding</keyword>
<keyword evidence="3" id="KW-0229">DNA integration</keyword>
<dbReference type="PANTHER" id="PTHR30629:SF2">
    <property type="entry name" value="PROPHAGE INTEGRASE INTS-RELATED"/>
    <property type="match status" value="1"/>
</dbReference>
<organism evidence="9 10">
    <name type="scientific">Catonella massiliensis</name>
    <dbReference type="NCBI Taxonomy" id="2799636"/>
    <lineage>
        <taxon>Bacteria</taxon>
        <taxon>Bacillati</taxon>
        <taxon>Bacillota</taxon>
        <taxon>Clostridia</taxon>
        <taxon>Lachnospirales</taxon>
        <taxon>Lachnospiraceae</taxon>
        <taxon>Catonella</taxon>
    </lineage>
</organism>
<dbReference type="CDD" id="cd01189">
    <property type="entry name" value="INT_ICEBs1_C_like"/>
    <property type="match status" value="1"/>
</dbReference>
<comment type="caution">
    <text evidence="9">The sequence shown here is derived from an EMBL/GenBank/DDBJ whole genome shotgun (WGS) entry which is preliminary data.</text>
</comment>
<dbReference type="InterPro" id="IPR013762">
    <property type="entry name" value="Integrase-like_cat_sf"/>
</dbReference>